<dbReference type="EC" id="6.3.4.-" evidence="3"/>
<dbReference type="RefSeq" id="WP_117117843.1">
    <property type="nucleotide sequence ID" value="NZ_BFBY01000002.1"/>
</dbReference>
<dbReference type="GO" id="GO:0016740">
    <property type="term" value="F:transferase activity"/>
    <property type="evidence" value="ECO:0007669"/>
    <property type="project" value="UniProtKB-KW"/>
</dbReference>
<dbReference type="Proteomes" id="UP000257317">
    <property type="component" value="Unassembled WGS sequence"/>
</dbReference>
<evidence type="ECO:0000256" key="1">
    <source>
        <dbReference type="ARBA" id="ARBA00022598"/>
    </source>
</evidence>
<keyword evidence="2 3" id="KW-0819">tRNA processing</keyword>
<keyword evidence="3" id="KW-0820">tRNA-binding</keyword>
<dbReference type="SUPFAM" id="SSF52374">
    <property type="entry name" value="Nucleotidylyl transferase"/>
    <property type="match status" value="1"/>
</dbReference>
<comment type="similarity">
    <text evidence="3">Belongs to the TmcAL family.</text>
</comment>
<keyword evidence="1 3" id="KW-0436">Ligase</keyword>
<evidence type="ECO:0000256" key="2">
    <source>
        <dbReference type="ARBA" id="ARBA00022694"/>
    </source>
</evidence>
<keyword evidence="5" id="KW-1185">Reference proteome</keyword>
<keyword evidence="4" id="KW-0808">Transferase</keyword>
<evidence type="ECO:0000313" key="5">
    <source>
        <dbReference type="Proteomes" id="UP000257317"/>
    </source>
</evidence>
<dbReference type="Gene3D" id="3.40.50.620">
    <property type="entry name" value="HUPs"/>
    <property type="match status" value="1"/>
</dbReference>
<dbReference type="InterPro" id="IPR008513">
    <property type="entry name" value="tRNA(Met)_cyd_acetate_ligase"/>
</dbReference>
<dbReference type="InterPro" id="IPR014729">
    <property type="entry name" value="Rossmann-like_a/b/a_fold"/>
</dbReference>
<dbReference type="GO" id="GO:0000049">
    <property type="term" value="F:tRNA binding"/>
    <property type="evidence" value="ECO:0007669"/>
    <property type="project" value="UniProtKB-KW"/>
</dbReference>
<sequence>MSTVGIIAEYNPLHSGHDFLMNQARIVAKNDPIIVVMSGNYVQRGQMAIMDKWHRAQAALQSGADLVLELPFSFAVQPADIFAEGGVEILSKLGAKTLVFGVEDANLNLDYLAKKISQIPQESLNFRDYTQTYATQYNQLVAREVGQEVNQPNLMLAIAYAVANLNLGHPLDLHPIMRIGSGHDDPLITEKVISSATGIRNYVLEHQDHDLQALKNFLPKTELAQLSAQKVYPNWNILYNFLKYRLESASVTELGTIYQMSEGLEYKMKEEIHDATNFTDFLRRIKSKRYTYARLRRLSLYSLLNIKDEDMRASQKDVSTLLLGYTQRGRNYLKKLRKDSEIPIISKVDKKNSSQGTLGLQVKVDRFYEQIIGQDQNFGRRPLEVK</sequence>
<feature type="binding site" evidence="3">
    <location>
        <begin position="178"/>
        <end position="179"/>
    </location>
    <ligand>
        <name>ATP</name>
        <dbReference type="ChEBI" id="CHEBI:30616"/>
    </ligand>
</feature>
<feature type="binding site" evidence="3">
    <location>
        <position position="153"/>
    </location>
    <ligand>
        <name>ATP</name>
        <dbReference type="ChEBI" id="CHEBI:30616"/>
    </ligand>
</feature>
<dbReference type="OrthoDB" id="9769796at2"/>
<reference evidence="5" key="1">
    <citation type="submission" date="2018-03" db="EMBL/GenBank/DDBJ databases">
        <title>New taxa in the Lactobacillus gasseri group.</title>
        <authorList>
            <person name="Tanizawa Y."/>
            <person name="Tohno M."/>
            <person name="Endo A."/>
            <person name="Arita M."/>
        </authorList>
    </citation>
    <scope>NUCLEOTIDE SEQUENCE [LARGE SCALE GENOMIC DNA]</scope>
    <source>
        <strain evidence="5">DSM 24759</strain>
    </source>
</reference>
<dbReference type="HAMAP" id="MF_01539">
    <property type="entry name" value="TmcAL"/>
    <property type="match status" value="1"/>
</dbReference>
<dbReference type="PANTHER" id="PTHR37825">
    <property type="entry name" value="TRNA(MET) CYTIDINE ACETATE LIGASE"/>
    <property type="match status" value="1"/>
</dbReference>
<dbReference type="GO" id="GO:0016879">
    <property type="term" value="F:ligase activity, forming carbon-nitrogen bonds"/>
    <property type="evidence" value="ECO:0007669"/>
    <property type="project" value="UniProtKB-UniRule"/>
</dbReference>
<keyword evidence="3" id="KW-0963">Cytoplasm</keyword>
<comment type="subcellular location">
    <subcellularLocation>
        <location evidence="3">Cytoplasm</location>
    </subcellularLocation>
</comment>
<protein>
    <recommendedName>
        <fullName evidence="3">tRNA(Met) cytidine acetate ligase</fullName>
        <ecNumber evidence="3">6.3.4.-</ecNumber>
    </recommendedName>
</protein>
<proteinExistence type="inferred from homology"/>
<dbReference type="GO" id="GO:0006400">
    <property type="term" value="P:tRNA modification"/>
    <property type="evidence" value="ECO:0007669"/>
    <property type="project" value="UniProtKB-UniRule"/>
</dbReference>
<dbReference type="PANTHER" id="PTHR37825:SF1">
    <property type="entry name" value="TRNA(MET) CYTIDINE ACETATE LIGASE"/>
    <property type="match status" value="1"/>
</dbReference>
<comment type="catalytic activity">
    <reaction evidence="3">
        <text>cytidine(34) in elongator tRNA(Met) + acetate + ATP = N(4)-acetylcytidine(34) in elongator tRNA(Met) + AMP + diphosphate</text>
        <dbReference type="Rhea" id="RHEA:58144"/>
        <dbReference type="Rhea" id="RHEA-COMP:10693"/>
        <dbReference type="Rhea" id="RHEA-COMP:10694"/>
        <dbReference type="ChEBI" id="CHEBI:30089"/>
        <dbReference type="ChEBI" id="CHEBI:30616"/>
        <dbReference type="ChEBI" id="CHEBI:33019"/>
        <dbReference type="ChEBI" id="CHEBI:74900"/>
        <dbReference type="ChEBI" id="CHEBI:82748"/>
        <dbReference type="ChEBI" id="CHEBI:456215"/>
    </reaction>
</comment>
<accession>A0A2Z6TP05</accession>
<keyword evidence="3" id="KW-0067">ATP-binding</keyword>
<dbReference type="GO" id="GO:0005737">
    <property type="term" value="C:cytoplasm"/>
    <property type="evidence" value="ECO:0007669"/>
    <property type="project" value="UniProtKB-SubCell"/>
</dbReference>
<feature type="binding site" evidence="3">
    <location>
        <position position="101"/>
    </location>
    <ligand>
        <name>ATP</name>
        <dbReference type="ChEBI" id="CHEBI:30616"/>
    </ligand>
</feature>
<keyword evidence="3" id="KW-0547">Nucleotide-binding</keyword>
<feature type="binding site" evidence="3">
    <location>
        <begin position="7"/>
        <end position="20"/>
    </location>
    <ligand>
        <name>ATP</name>
        <dbReference type="ChEBI" id="CHEBI:30616"/>
    </ligand>
</feature>
<comment type="function">
    <text evidence="3">Catalyzes the formation of N(4)-acetylcytidine (ac(4)C) at the wobble position of elongator tRNA(Met), using acetate and ATP as substrates. First activates an acetate ion to form acetyladenylate (Ac-AMP) and then transfers the acetyl group to tRNA to form ac(4)C34.</text>
</comment>
<evidence type="ECO:0000256" key="3">
    <source>
        <dbReference type="HAMAP-Rule" id="MF_01539"/>
    </source>
</evidence>
<dbReference type="GO" id="GO:0005524">
    <property type="term" value="F:ATP binding"/>
    <property type="evidence" value="ECO:0007669"/>
    <property type="project" value="UniProtKB-KW"/>
</dbReference>
<gene>
    <name evidence="4" type="primary">ylbM</name>
    <name evidence="3" type="synonym">tmcAL</name>
    <name evidence="4" type="ORF">LrDSM24759_04110</name>
</gene>
<evidence type="ECO:0000313" key="4">
    <source>
        <dbReference type="EMBL" id="GBG04497.1"/>
    </source>
</evidence>
<comment type="caution">
    <text evidence="4">The sequence shown here is derived from an EMBL/GenBank/DDBJ whole genome shotgun (WGS) entry which is preliminary data.</text>
</comment>
<dbReference type="NCBIfam" id="NF010191">
    <property type="entry name" value="PRK13670.1"/>
    <property type="match status" value="1"/>
</dbReference>
<dbReference type="AlphaFoldDB" id="A0A2Z6TP05"/>
<dbReference type="Pfam" id="PF05636">
    <property type="entry name" value="HIGH_NTase1"/>
    <property type="match status" value="1"/>
</dbReference>
<name>A0A2Z6TP05_9LACO</name>
<organism evidence="4 5">
    <name type="scientific">Lactobacillus rodentium</name>
    <dbReference type="NCBI Taxonomy" id="947835"/>
    <lineage>
        <taxon>Bacteria</taxon>
        <taxon>Bacillati</taxon>
        <taxon>Bacillota</taxon>
        <taxon>Bacilli</taxon>
        <taxon>Lactobacillales</taxon>
        <taxon>Lactobacillaceae</taxon>
        <taxon>Lactobacillus</taxon>
    </lineage>
</organism>
<dbReference type="EMBL" id="BFBY01000002">
    <property type="protein sequence ID" value="GBG04497.1"/>
    <property type="molecule type" value="Genomic_DNA"/>
</dbReference>
<keyword evidence="3" id="KW-0694">RNA-binding</keyword>